<dbReference type="EMBL" id="JABRWJ010000003">
    <property type="protein sequence ID" value="NRF67774.1"/>
    <property type="molecule type" value="Genomic_DNA"/>
</dbReference>
<comment type="cofactor">
    <cofactor evidence="1">
        <name>Mg(2+)</name>
        <dbReference type="ChEBI" id="CHEBI:18420"/>
    </cofactor>
</comment>
<dbReference type="Proteomes" id="UP000737171">
    <property type="component" value="Unassembled WGS sequence"/>
</dbReference>
<feature type="domain" description="HpcH/HpaI aldolase/citrate lyase" evidence="4">
    <location>
        <begin position="14"/>
        <end position="223"/>
    </location>
</feature>
<keyword evidence="5" id="KW-0456">Lyase</keyword>
<evidence type="ECO:0000259" key="4">
    <source>
        <dbReference type="Pfam" id="PF03328"/>
    </source>
</evidence>
<dbReference type="PANTHER" id="PTHR32308">
    <property type="entry name" value="LYASE BETA SUBUNIT, PUTATIVE (AFU_ORTHOLOGUE AFUA_4G13030)-RELATED"/>
    <property type="match status" value="1"/>
</dbReference>
<dbReference type="PANTHER" id="PTHR32308:SF0">
    <property type="entry name" value="HPCH_HPAI ALDOLASE_CITRATE LYASE DOMAIN-CONTAINING PROTEIN"/>
    <property type="match status" value="1"/>
</dbReference>
<comment type="caution">
    <text evidence="5">The sequence shown here is derived from an EMBL/GenBank/DDBJ whole genome shotgun (WGS) entry which is preliminary data.</text>
</comment>
<evidence type="ECO:0000256" key="2">
    <source>
        <dbReference type="ARBA" id="ARBA00022723"/>
    </source>
</evidence>
<proteinExistence type="predicted"/>
<dbReference type="Gene3D" id="3.20.20.60">
    <property type="entry name" value="Phosphoenolpyruvate-binding domains"/>
    <property type="match status" value="1"/>
</dbReference>
<dbReference type="SUPFAM" id="SSF51621">
    <property type="entry name" value="Phosphoenolpyruvate/pyruvate domain"/>
    <property type="match status" value="1"/>
</dbReference>
<dbReference type="InterPro" id="IPR005000">
    <property type="entry name" value="Aldolase/citrate-lyase_domain"/>
</dbReference>
<evidence type="ECO:0000313" key="6">
    <source>
        <dbReference type="Proteomes" id="UP000737171"/>
    </source>
</evidence>
<dbReference type="InterPro" id="IPR011206">
    <property type="entry name" value="Citrate_lyase_beta/mcl1/mcl2"/>
</dbReference>
<evidence type="ECO:0000313" key="5">
    <source>
        <dbReference type="EMBL" id="NRF67774.1"/>
    </source>
</evidence>
<evidence type="ECO:0000256" key="1">
    <source>
        <dbReference type="ARBA" id="ARBA00001946"/>
    </source>
</evidence>
<dbReference type="InterPro" id="IPR040442">
    <property type="entry name" value="Pyrv_kinase-like_dom_sf"/>
</dbReference>
<protein>
    <submittedName>
        <fullName evidence="5">CoA ester lyase</fullName>
    </submittedName>
</protein>
<name>A0ABX2EGM6_9BURK</name>
<dbReference type="InterPro" id="IPR015813">
    <property type="entry name" value="Pyrv/PenolPyrv_kinase-like_dom"/>
</dbReference>
<reference evidence="5 6" key="1">
    <citation type="submission" date="2020-05" db="EMBL/GenBank/DDBJ databases">
        <title>Aquincola sp. isolate from soil.</title>
        <authorList>
            <person name="Han J."/>
            <person name="Kim D.-U."/>
        </authorList>
    </citation>
    <scope>NUCLEOTIDE SEQUENCE [LARGE SCALE GENOMIC DNA]</scope>
    <source>
        <strain evidence="5 6">S2</strain>
    </source>
</reference>
<dbReference type="GO" id="GO:0016829">
    <property type="term" value="F:lyase activity"/>
    <property type="evidence" value="ECO:0007669"/>
    <property type="project" value="UniProtKB-KW"/>
</dbReference>
<keyword evidence="6" id="KW-1185">Reference proteome</keyword>
<sequence>MKAMTMTSRLAAARSLLFVPGNRPDRFEKALASGADAVILDLEDSVPPPDKAAARQAISAQWPALLPLNVPLLVRINAASSAAWSDDLAAIAGLSGLAGVMVSKAESPATLGELTALLDGVPLLPLVETVAGFDAVRALAAAPGVLRLAVGHIDFMADAGMSCDERESELVPLRFAVAMATRASSLAPAIDGVTVQTSDEQRLRADTLRALRFGFGAKLCIHPRQVAGVHEALAPTEQELAWARRVIAADQASGGAAVQLDGRMVDLPVVLQARNTLARAAAPVPKS</sequence>
<keyword evidence="2" id="KW-0479">Metal-binding</keyword>
<gene>
    <name evidence="5" type="ORF">HLB44_12340</name>
</gene>
<accession>A0ABX2EGM6</accession>
<evidence type="ECO:0000256" key="3">
    <source>
        <dbReference type="ARBA" id="ARBA00022842"/>
    </source>
</evidence>
<keyword evidence="3" id="KW-0460">Magnesium</keyword>
<dbReference type="PIRSF" id="PIRSF015582">
    <property type="entry name" value="Cit_lyase_B"/>
    <property type="match status" value="1"/>
</dbReference>
<organism evidence="5 6">
    <name type="scientific">Pseudaquabacterium terrae</name>
    <dbReference type="NCBI Taxonomy" id="2732868"/>
    <lineage>
        <taxon>Bacteria</taxon>
        <taxon>Pseudomonadati</taxon>
        <taxon>Pseudomonadota</taxon>
        <taxon>Betaproteobacteria</taxon>
        <taxon>Burkholderiales</taxon>
        <taxon>Sphaerotilaceae</taxon>
        <taxon>Pseudaquabacterium</taxon>
    </lineage>
</organism>
<dbReference type="Pfam" id="PF03328">
    <property type="entry name" value="HpcH_HpaI"/>
    <property type="match status" value="1"/>
</dbReference>